<comment type="caution">
    <text evidence="3">The sequence shown here is derived from an EMBL/GenBank/DDBJ whole genome shotgun (WGS) entry which is preliminary data.</text>
</comment>
<protein>
    <submittedName>
        <fullName evidence="3">Uncharacterized protein</fullName>
    </submittedName>
</protein>
<proteinExistence type="predicted"/>
<evidence type="ECO:0000256" key="2">
    <source>
        <dbReference type="SAM" id="SignalP"/>
    </source>
</evidence>
<name>A0A839FBW6_9GAMM</name>
<keyword evidence="4" id="KW-1185">Reference proteome</keyword>
<dbReference type="EMBL" id="JACGXL010000007">
    <property type="protein sequence ID" value="MBA8889574.1"/>
    <property type="molecule type" value="Genomic_DNA"/>
</dbReference>
<feature type="compositionally biased region" description="Polar residues" evidence="1">
    <location>
        <begin position="73"/>
        <end position="85"/>
    </location>
</feature>
<feature type="chain" id="PRO_5032372664" evidence="2">
    <location>
        <begin position="23"/>
        <end position="116"/>
    </location>
</feature>
<sequence length="116" mass="12091">MSRTERILAAVTLGLLASSALAADLAPRRDISPLDRAKVLNVESKRWLGYGATGRTTDTTIQPSAVGTRVCTTNVGVPPQATTPVGQYGPRPNQYGPGNNGDNIVVVSGDVISVCK</sequence>
<feature type="signal peptide" evidence="2">
    <location>
        <begin position="1"/>
        <end position="22"/>
    </location>
</feature>
<reference evidence="3 4" key="1">
    <citation type="submission" date="2020-07" db="EMBL/GenBank/DDBJ databases">
        <title>Genomic Encyclopedia of Type Strains, Phase IV (KMG-V): Genome sequencing to study the core and pangenomes of soil and plant-associated prokaryotes.</title>
        <authorList>
            <person name="Whitman W."/>
        </authorList>
    </citation>
    <scope>NUCLEOTIDE SEQUENCE [LARGE SCALE GENOMIC DNA]</scope>
    <source>
        <strain evidence="3 4">RH2WT43</strain>
    </source>
</reference>
<feature type="region of interest" description="Disordered" evidence="1">
    <location>
        <begin position="73"/>
        <end position="101"/>
    </location>
</feature>
<evidence type="ECO:0000313" key="3">
    <source>
        <dbReference type="EMBL" id="MBA8889574.1"/>
    </source>
</evidence>
<evidence type="ECO:0000256" key="1">
    <source>
        <dbReference type="SAM" id="MobiDB-lite"/>
    </source>
</evidence>
<organism evidence="3 4">
    <name type="scientific">Dokdonella fugitiva</name>
    <dbReference type="NCBI Taxonomy" id="328517"/>
    <lineage>
        <taxon>Bacteria</taxon>
        <taxon>Pseudomonadati</taxon>
        <taxon>Pseudomonadota</taxon>
        <taxon>Gammaproteobacteria</taxon>
        <taxon>Lysobacterales</taxon>
        <taxon>Rhodanobacteraceae</taxon>
        <taxon>Dokdonella</taxon>
    </lineage>
</organism>
<accession>A0A839FBW6</accession>
<dbReference type="AlphaFoldDB" id="A0A839FBW6"/>
<evidence type="ECO:0000313" key="4">
    <source>
        <dbReference type="Proteomes" id="UP000550401"/>
    </source>
</evidence>
<keyword evidence="2" id="KW-0732">Signal</keyword>
<dbReference type="Proteomes" id="UP000550401">
    <property type="component" value="Unassembled WGS sequence"/>
</dbReference>
<gene>
    <name evidence="3" type="ORF">FHW12_003820</name>
</gene>
<dbReference type="RefSeq" id="WP_182532615.1">
    <property type="nucleotide sequence ID" value="NZ_JACGXL010000007.1"/>
</dbReference>